<keyword evidence="1" id="KW-0732">Signal</keyword>
<dbReference type="PANTHER" id="PTHR24543">
    <property type="entry name" value="MULTICOPPER OXIDASE-RELATED"/>
    <property type="match status" value="1"/>
</dbReference>
<dbReference type="PROSITE" id="PS50940">
    <property type="entry name" value="CHIT_BIND_II"/>
    <property type="match status" value="1"/>
</dbReference>
<dbReference type="GO" id="GO:0008061">
    <property type="term" value="F:chitin binding"/>
    <property type="evidence" value="ECO:0007669"/>
    <property type="project" value="InterPro"/>
</dbReference>
<organism evidence="4 5">
    <name type="scientific">Dreissena polymorpha</name>
    <name type="common">Zebra mussel</name>
    <name type="synonym">Mytilus polymorpha</name>
    <dbReference type="NCBI Taxonomy" id="45954"/>
    <lineage>
        <taxon>Eukaryota</taxon>
        <taxon>Metazoa</taxon>
        <taxon>Spiralia</taxon>
        <taxon>Lophotrochozoa</taxon>
        <taxon>Mollusca</taxon>
        <taxon>Bivalvia</taxon>
        <taxon>Autobranchia</taxon>
        <taxon>Heteroconchia</taxon>
        <taxon>Euheterodonta</taxon>
        <taxon>Imparidentia</taxon>
        <taxon>Neoheterodontei</taxon>
        <taxon>Myida</taxon>
        <taxon>Dreissenoidea</taxon>
        <taxon>Dreissenidae</taxon>
        <taxon>Dreissena</taxon>
    </lineage>
</organism>
<dbReference type="Gene3D" id="2.60.120.260">
    <property type="entry name" value="Galactose-binding domain-like"/>
    <property type="match status" value="1"/>
</dbReference>
<gene>
    <name evidence="4" type="ORF">DPMN_031645</name>
</gene>
<accession>A0A9D4M298</accession>
<dbReference type="PANTHER" id="PTHR24543:SF325">
    <property type="entry name" value="F5_8 TYPE C DOMAIN-CONTAINING PROTEIN"/>
    <property type="match status" value="1"/>
</dbReference>
<sequence length="443" mass="48164">MAILLALAYIYLGIAGLIAAAPTSTPVSRCTSPTVDNGLVQCRSNKQELLCVIVCEKGYAFETGAREIQKSCDNTTGIWSPSAGFPDCVPGMCMGRLLTLVNDSDLSASSRFLGSRTLQTGPDRARLDAQVEASGLHVYAGGWKANLDSLDQYVQVEFNATMRVRGVVTQGRAVLDGDPANEYVTQYRLLYSDDGKAWRPYSSLKVSDQFLSGNHDRDTPYVNMLDCPFDARFVRINPLAWHEHIALRFDLLGCESDGFAPACVTPTTRTTLLTTTVTLDPNIVNKDPTTTSILTSTTVQRPNMCTALPPSSHGIMHCEQQTGSLVCVATCDEHYKFESNDLVIKRVCNQATGVWLGGPGIPKCIYNSAPTPLPPTNNYTNGCVTLKNECRQAGNGDFQACGGCHFFASCSEGYLYIRACPEQLLFDAISGVCDYHSRSCPNH</sequence>
<dbReference type="SUPFAM" id="SSF57625">
    <property type="entry name" value="Invertebrate chitin-binding proteins"/>
    <property type="match status" value="1"/>
</dbReference>
<dbReference type="InterPro" id="IPR002557">
    <property type="entry name" value="Chitin-bd_dom"/>
</dbReference>
<feature type="domain" description="Chitin-binding type-2" evidence="3">
    <location>
        <begin position="387"/>
        <end position="442"/>
    </location>
</feature>
<evidence type="ECO:0000313" key="5">
    <source>
        <dbReference type="Proteomes" id="UP000828390"/>
    </source>
</evidence>
<proteinExistence type="predicted"/>
<dbReference type="GO" id="GO:0005576">
    <property type="term" value="C:extracellular region"/>
    <property type="evidence" value="ECO:0007669"/>
    <property type="project" value="InterPro"/>
</dbReference>
<feature type="chain" id="PRO_5039107267" evidence="1">
    <location>
        <begin position="21"/>
        <end position="443"/>
    </location>
</feature>
<evidence type="ECO:0000259" key="3">
    <source>
        <dbReference type="PROSITE" id="PS50940"/>
    </source>
</evidence>
<dbReference type="InterPro" id="IPR000421">
    <property type="entry name" value="FA58C"/>
</dbReference>
<reference evidence="4" key="1">
    <citation type="journal article" date="2019" name="bioRxiv">
        <title>The Genome of the Zebra Mussel, Dreissena polymorpha: A Resource for Invasive Species Research.</title>
        <authorList>
            <person name="McCartney M.A."/>
            <person name="Auch B."/>
            <person name="Kono T."/>
            <person name="Mallez S."/>
            <person name="Zhang Y."/>
            <person name="Obille A."/>
            <person name="Becker A."/>
            <person name="Abrahante J.E."/>
            <person name="Garbe J."/>
            <person name="Badalamenti J.P."/>
            <person name="Herman A."/>
            <person name="Mangelson H."/>
            <person name="Liachko I."/>
            <person name="Sullivan S."/>
            <person name="Sone E.D."/>
            <person name="Koren S."/>
            <person name="Silverstein K.A.T."/>
            <person name="Beckman K.B."/>
            <person name="Gohl D.M."/>
        </authorList>
    </citation>
    <scope>NUCLEOTIDE SEQUENCE</scope>
    <source>
        <strain evidence="4">Duluth1</strain>
        <tissue evidence="4">Whole animal</tissue>
    </source>
</reference>
<comment type="caution">
    <text evidence="4">The sequence shown here is derived from an EMBL/GenBank/DDBJ whole genome shotgun (WGS) entry which is preliminary data.</text>
</comment>
<evidence type="ECO:0000259" key="2">
    <source>
        <dbReference type="PROSITE" id="PS50022"/>
    </source>
</evidence>
<dbReference type="InterPro" id="IPR008979">
    <property type="entry name" value="Galactose-bd-like_sf"/>
</dbReference>
<dbReference type="Proteomes" id="UP000828390">
    <property type="component" value="Unassembled WGS sequence"/>
</dbReference>
<dbReference type="SMART" id="SM00494">
    <property type="entry name" value="ChtBD2"/>
    <property type="match status" value="1"/>
</dbReference>
<dbReference type="Pfam" id="PF01607">
    <property type="entry name" value="CBM_14"/>
    <property type="match status" value="1"/>
</dbReference>
<dbReference type="Gene3D" id="2.170.140.10">
    <property type="entry name" value="Chitin binding domain"/>
    <property type="match status" value="1"/>
</dbReference>
<dbReference type="SUPFAM" id="SSF49785">
    <property type="entry name" value="Galactose-binding domain-like"/>
    <property type="match status" value="1"/>
</dbReference>
<evidence type="ECO:0000313" key="4">
    <source>
        <dbReference type="EMBL" id="KAH3868495.1"/>
    </source>
</evidence>
<keyword evidence="5" id="KW-1185">Reference proteome</keyword>
<feature type="domain" description="F5/8 type C" evidence="2">
    <location>
        <begin position="88"/>
        <end position="254"/>
    </location>
</feature>
<reference evidence="4" key="2">
    <citation type="submission" date="2020-11" db="EMBL/GenBank/DDBJ databases">
        <authorList>
            <person name="McCartney M.A."/>
            <person name="Auch B."/>
            <person name="Kono T."/>
            <person name="Mallez S."/>
            <person name="Becker A."/>
            <person name="Gohl D.M."/>
            <person name="Silverstein K.A.T."/>
            <person name="Koren S."/>
            <person name="Bechman K.B."/>
            <person name="Herman A."/>
            <person name="Abrahante J.E."/>
            <person name="Garbe J."/>
        </authorList>
    </citation>
    <scope>NUCLEOTIDE SEQUENCE</scope>
    <source>
        <strain evidence="4">Duluth1</strain>
        <tissue evidence="4">Whole animal</tissue>
    </source>
</reference>
<feature type="signal peptide" evidence="1">
    <location>
        <begin position="1"/>
        <end position="20"/>
    </location>
</feature>
<name>A0A9D4M298_DREPO</name>
<dbReference type="InterPro" id="IPR036508">
    <property type="entry name" value="Chitin-bd_dom_sf"/>
</dbReference>
<dbReference type="Pfam" id="PF00754">
    <property type="entry name" value="F5_F8_type_C"/>
    <property type="match status" value="1"/>
</dbReference>
<dbReference type="AlphaFoldDB" id="A0A9D4M298"/>
<evidence type="ECO:0000256" key="1">
    <source>
        <dbReference type="SAM" id="SignalP"/>
    </source>
</evidence>
<dbReference type="OrthoDB" id="10028859at2759"/>
<dbReference type="PROSITE" id="PS50022">
    <property type="entry name" value="FA58C_3"/>
    <property type="match status" value="1"/>
</dbReference>
<dbReference type="CDD" id="cd00057">
    <property type="entry name" value="FA58C"/>
    <property type="match status" value="1"/>
</dbReference>
<dbReference type="PROSITE" id="PS01285">
    <property type="entry name" value="FA58C_1"/>
    <property type="match status" value="1"/>
</dbReference>
<dbReference type="SMART" id="SM00231">
    <property type="entry name" value="FA58C"/>
    <property type="match status" value="1"/>
</dbReference>
<protein>
    <submittedName>
        <fullName evidence="4">Uncharacterized protein</fullName>
    </submittedName>
</protein>
<dbReference type="EMBL" id="JAIWYP010000002">
    <property type="protein sequence ID" value="KAH3868495.1"/>
    <property type="molecule type" value="Genomic_DNA"/>
</dbReference>